<dbReference type="EMBL" id="RQTK01000380">
    <property type="protein sequence ID" value="RUS80646.1"/>
    <property type="molecule type" value="Genomic_DNA"/>
</dbReference>
<dbReference type="Proteomes" id="UP000271974">
    <property type="component" value="Unassembled WGS sequence"/>
</dbReference>
<dbReference type="OrthoDB" id="10268002at2759"/>
<dbReference type="AlphaFoldDB" id="A0A433TGJ0"/>
<comment type="subcellular location">
    <subcellularLocation>
        <location evidence="1">Cell projection</location>
        <location evidence="1">Cilium</location>
    </subcellularLocation>
    <subcellularLocation>
        <location evidence="2">Cytoplasm</location>
        <location evidence="2">Cytoskeleton</location>
    </subcellularLocation>
</comment>
<dbReference type="PANTHER" id="PTHR23040">
    <property type="match status" value="1"/>
</dbReference>
<evidence type="ECO:0000313" key="10">
    <source>
        <dbReference type="Proteomes" id="UP000271974"/>
    </source>
</evidence>
<accession>A0A433TGJ0</accession>
<evidence type="ECO:0000256" key="3">
    <source>
        <dbReference type="ARBA" id="ARBA00022490"/>
    </source>
</evidence>
<evidence type="ECO:0000313" key="9">
    <source>
        <dbReference type="EMBL" id="RUS80646.1"/>
    </source>
</evidence>
<dbReference type="GO" id="GO:0005737">
    <property type="term" value="C:cytoplasm"/>
    <property type="evidence" value="ECO:0007669"/>
    <property type="project" value="TreeGrafter"/>
</dbReference>
<evidence type="ECO:0000256" key="8">
    <source>
        <dbReference type="SAM" id="MobiDB-lite"/>
    </source>
</evidence>
<evidence type="ECO:0000256" key="5">
    <source>
        <dbReference type="ARBA" id="ARBA00022803"/>
    </source>
</evidence>
<feature type="non-terminal residue" evidence="9">
    <location>
        <position position="1"/>
    </location>
</feature>
<keyword evidence="3" id="KW-0963">Cytoplasm</keyword>
<evidence type="ECO:0000256" key="1">
    <source>
        <dbReference type="ARBA" id="ARBA00004138"/>
    </source>
</evidence>
<evidence type="ECO:0000256" key="4">
    <source>
        <dbReference type="ARBA" id="ARBA00022737"/>
    </source>
</evidence>
<dbReference type="GO" id="GO:0005929">
    <property type="term" value="C:cilium"/>
    <property type="evidence" value="ECO:0007669"/>
    <property type="project" value="UniProtKB-SubCell"/>
</dbReference>
<gene>
    <name evidence="9" type="ORF">EGW08_011596</name>
</gene>
<dbReference type="Gene3D" id="1.25.40.10">
    <property type="entry name" value="Tetratricopeptide repeat domain"/>
    <property type="match status" value="1"/>
</dbReference>
<dbReference type="STRING" id="188477.A0A433TGJ0"/>
<feature type="non-terminal residue" evidence="9">
    <location>
        <position position="146"/>
    </location>
</feature>
<comment type="caution">
    <text evidence="9">The sequence shown here is derived from an EMBL/GenBank/DDBJ whole genome shotgun (WGS) entry which is preliminary data.</text>
</comment>
<dbReference type="InterPro" id="IPR011990">
    <property type="entry name" value="TPR-like_helical_dom_sf"/>
</dbReference>
<evidence type="ECO:0000256" key="2">
    <source>
        <dbReference type="ARBA" id="ARBA00004245"/>
    </source>
</evidence>
<dbReference type="PANTHER" id="PTHR23040:SF1">
    <property type="entry name" value="OUTER DYNEIN ARM-DOCKING COMPLEX SUBUNIT 4"/>
    <property type="match status" value="1"/>
</dbReference>
<feature type="region of interest" description="Disordered" evidence="8">
    <location>
        <begin position="122"/>
        <end position="146"/>
    </location>
</feature>
<keyword evidence="7" id="KW-0966">Cell projection</keyword>
<keyword evidence="10" id="KW-1185">Reference proteome</keyword>
<evidence type="ECO:0000256" key="7">
    <source>
        <dbReference type="ARBA" id="ARBA00023273"/>
    </source>
</evidence>
<keyword evidence="4" id="KW-0677">Repeat</keyword>
<evidence type="ECO:0000256" key="6">
    <source>
        <dbReference type="ARBA" id="ARBA00023212"/>
    </source>
</evidence>
<name>A0A433TGJ0_ELYCH</name>
<feature type="compositionally biased region" description="Polar residues" evidence="8">
    <location>
        <begin position="29"/>
        <end position="39"/>
    </location>
</feature>
<organism evidence="9 10">
    <name type="scientific">Elysia chlorotica</name>
    <name type="common">Eastern emerald elysia</name>
    <name type="synonym">Sea slug</name>
    <dbReference type="NCBI Taxonomy" id="188477"/>
    <lineage>
        <taxon>Eukaryota</taxon>
        <taxon>Metazoa</taxon>
        <taxon>Spiralia</taxon>
        <taxon>Lophotrochozoa</taxon>
        <taxon>Mollusca</taxon>
        <taxon>Gastropoda</taxon>
        <taxon>Heterobranchia</taxon>
        <taxon>Euthyneura</taxon>
        <taxon>Panpulmonata</taxon>
        <taxon>Sacoglossa</taxon>
        <taxon>Placobranchoidea</taxon>
        <taxon>Plakobranchidae</taxon>
        <taxon>Elysia</taxon>
    </lineage>
</organism>
<proteinExistence type="predicted"/>
<protein>
    <recommendedName>
        <fullName evidence="11">MalT-like TPR region domain-containing protein</fullName>
    </recommendedName>
</protein>
<keyword evidence="5" id="KW-0802">TPR repeat</keyword>
<reference evidence="9 10" key="1">
    <citation type="submission" date="2019-01" db="EMBL/GenBank/DDBJ databases">
        <title>A draft genome assembly of the solar-powered sea slug Elysia chlorotica.</title>
        <authorList>
            <person name="Cai H."/>
            <person name="Li Q."/>
            <person name="Fang X."/>
            <person name="Li J."/>
            <person name="Curtis N.E."/>
            <person name="Altenburger A."/>
            <person name="Shibata T."/>
            <person name="Feng M."/>
            <person name="Maeda T."/>
            <person name="Schwartz J.A."/>
            <person name="Shigenobu S."/>
            <person name="Lundholm N."/>
            <person name="Nishiyama T."/>
            <person name="Yang H."/>
            <person name="Hasebe M."/>
            <person name="Li S."/>
            <person name="Pierce S.K."/>
            <person name="Wang J."/>
        </authorList>
    </citation>
    <scope>NUCLEOTIDE SEQUENCE [LARGE SCALE GENOMIC DNA]</scope>
    <source>
        <strain evidence="9">EC2010</strain>
        <tissue evidence="9">Whole organism of an adult</tissue>
    </source>
</reference>
<feature type="compositionally biased region" description="Polar residues" evidence="8">
    <location>
        <begin position="136"/>
        <end position="146"/>
    </location>
</feature>
<sequence>GSASCLAARRPWRAPGCATSWAGATWSWTRPSRQRTTASGRWRRHQQAKDYGERSLAAAEEAGEDRWQLHALVLISQAEVKAGRLSSSLTTFERAFELSMLLKDTEAQAAINRAIDDVNEKIVMREREGGDDSEDTAQSTDRTSQQ</sequence>
<dbReference type="GO" id="GO:0005856">
    <property type="term" value="C:cytoskeleton"/>
    <property type="evidence" value="ECO:0007669"/>
    <property type="project" value="UniProtKB-SubCell"/>
</dbReference>
<keyword evidence="6" id="KW-0206">Cytoskeleton</keyword>
<evidence type="ECO:0008006" key="11">
    <source>
        <dbReference type="Google" id="ProtNLM"/>
    </source>
</evidence>
<feature type="region of interest" description="Disordered" evidence="8">
    <location>
        <begin position="29"/>
        <end position="50"/>
    </location>
</feature>
<dbReference type="InterPro" id="IPR040111">
    <property type="entry name" value="ODAD4"/>
</dbReference>